<dbReference type="PROSITE" id="PS00211">
    <property type="entry name" value="ABC_TRANSPORTER_1"/>
    <property type="match status" value="2"/>
</dbReference>
<feature type="transmembrane region" description="Helical" evidence="8">
    <location>
        <begin position="728"/>
        <end position="753"/>
    </location>
</feature>
<dbReference type="InterPro" id="IPR036640">
    <property type="entry name" value="ABC1_TM_sf"/>
</dbReference>
<feature type="domain" description="ABC transmembrane type-1" evidence="10">
    <location>
        <begin position="76"/>
        <end position="366"/>
    </location>
</feature>
<dbReference type="Gene3D" id="3.40.50.300">
    <property type="entry name" value="P-loop containing nucleotide triphosphate hydrolases"/>
    <property type="match status" value="2"/>
</dbReference>
<dbReference type="CDD" id="cd18577">
    <property type="entry name" value="ABC_6TM_Pgp_ABCB1_D1_like"/>
    <property type="match status" value="1"/>
</dbReference>
<dbReference type="GO" id="GO:0016887">
    <property type="term" value="F:ATP hydrolysis activity"/>
    <property type="evidence" value="ECO:0007669"/>
    <property type="project" value="InterPro"/>
</dbReference>
<feature type="transmembrane region" description="Helical" evidence="8">
    <location>
        <begin position="336"/>
        <end position="355"/>
    </location>
</feature>
<evidence type="ECO:0000313" key="11">
    <source>
        <dbReference type="EMBL" id="KAG9240628.1"/>
    </source>
</evidence>
<feature type="domain" description="ABC transporter" evidence="9">
    <location>
        <begin position="1056"/>
        <end position="1293"/>
    </location>
</feature>
<feature type="transmembrane region" description="Helical" evidence="8">
    <location>
        <begin position="123"/>
        <end position="146"/>
    </location>
</feature>
<feature type="transmembrane region" description="Helical" evidence="8">
    <location>
        <begin position="992"/>
        <end position="1016"/>
    </location>
</feature>
<dbReference type="CDD" id="cd18578">
    <property type="entry name" value="ABC_6TM_Pgp_ABCB1_D2_like"/>
    <property type="match status" value="1"/>
</dbReference>
<keyword evidence="7 8" id="KW-0472">Membrane</keyword>
<dbReference type="FunFam" id="3.40.50.300:FF:000251">
    <property type="entry name" value="ABC transporter B family member 19"/>
    <property type="match status" value="1"/>
</dbReference>
<dbReference type="EMBL" id="MU254387">
    <property type="protein sequence ID" value="KAG9240628.1"/>
    <property type="molecule type" value="Genomic_DNA"/>
</dbReference>
<evidence type="ECO:0000259" key="10">
    <source>
        <dbReference type="PROSITE" id="PS50929"/>
    </source>
</evidence>
<dbReference type="GO" id="GO:0015421">
    <property type="term" value="F:ABC-type oligopeptide transporter activity"/>
    <property type="evidence" value="ECO:0007669"/>
    <property type="project" value="TreeGrafter"/>
</dbReference>
<evidence type="ECO:0000256" key="2">
    <source>
        <dbReference type="ARBA" id="ARBA00007577"/>
    </source>
</evidence>
<feature type="transmembrane region" description="Helical" evidence="8">
    <location>
        <begin position="199"/>
        <end position="217"/>
    </location>
</feature>
<dbReference type="InterPro" id="IPR017871">
    <property type="entry name" value="ABC_transporter-like_CS"/>
</dbReference>
<comment type="similarity">
    <text evidence="2">Belongs to the ABC transporter superfamily. ABCB family. Multidrug resistance exporter (TC 3.A.1.201) subfamily.</text>
</comment>
<feature type="transmembrane region" description="Helical" evidence="8">
    <location>
        <begin position="303"/>
        <end position="324"/>
    </location>
</feature>
<organism evidence="11 12">
    <name type="scientific">Calycina marina</name>
    <dbReference type="NCBI Taxonomy" id="1763456"/>
    <lineage>
        <taxon>Eukaryota</taxon>
        <taxon>Fungi</taxon>
        <taxon>Dikarya</taxon>
        <taxon>Ascomycota</taxon>
        <taxon>Pezizomycotina</taxon>
        <taxon>Leotiomycetes</taxon>
        <taxon>Helotiales</taxon>
        <taxon>Pezizellaceae</taxon>
        <taxon>Calycina</taxon>
    </lineage>
</organism>
<sequence>MVEKSNFEKSANAEFGSFVADPNTGGDKGHHEKGVDQAEIDSDVLDSQLNGLPGDIGRGTSTILAYATKLDIVVMIISCISAIIAGALNPLLTVIYGQLVGAFQDFSNNTISGASLDILISKFTIYFVYLALGEFVFVYIATVGFFHTGECLTQRLRHAYIKAIVRQNIAFFDVLGVGEVTTRITSDMNLIQEGISGKISLSLTAAATFSTAFIIAFVEYWKLALVLTCSVVVIAAANIIGMKLAVKYSKLCLQCYSTGALIAEEAIASIRHVSAFGIQETFAKRYFVHLLLAEKAGVKARMIVALMTATFMCTMHLTYGLSLWQGSRFLISGEVSSASVITITMAIVIGALAVGKVAPNMQAFISSIAGAGKVLNTISRISPIDALSIQGKTVPSGAVKGNIVLEGVSLVYPSRADVTVLRNLNLHLPAGKVTALVGPSGCGKSSVVGLIERFYEPVKGRILLDGHDIRSLNVRWLRQQISLVGQEPILFSTTIFENIRYGLLGIPASTSDVGEEEMHARVVAAAKIANAHDFIAALPEAYQTEVGEAGLQLSGGQRQRIAIARALISNPKILLLDEATSALDSRAEKEVQKALESAAEGRTTLIIAHRLATIRKADRILVLGKESGILEEGTHEELMVLKGVYATLVQKQKPLTGNRNNLDSETGDYMKLEGKQAGGQFSTEFHKKNLKESGSVDEEELLGVVKSTSQESLWALAKVVWRLNRPEILLMMLGLAFAIIAGLVNPVQSIFFANSIDALSLLPPEYGLLRRRINFWSSLYLMLGLTAFITWLGQGYSFSVSSERLTLRARDQSFRSILRQQIAFFDEKAHSTGALTALLSTKSTQLAGLSGAVLGAILTASATLAGGIILSLIIGWKLALVCTATIPIILGCGWARIRLLTLFEVKVRKAHEQSATYASEAVTSIRTIASLSLEDHVLQHYSSILASTSSKSLKSILKASTLYAASQSCVFLVAALGFWYGGGLISTHEYSMLQFFICFAALISGSQSVGAVFSFAPDISKATNAARELKTLFDRTPDIDTEVPSGARIERCEGRLEMKDVTFRYPSRQENIVLDGFTMSVAPGRFLALVGASGCGKSTVISLLERFFDPDAGKIFVDGQDISTLNINDYRRLIALVGQEPAIYQGSIRDNIVLGSEENIREEAVVQACKDANIYDFIMSLPDGFSTIVGTRGSLLSGGQKQRLAIARALLRNTKILLLDEATSALDADSEKVVQEALESARKGRTTICVAHRMGTIRGADEILVLDKGRVAERGTHEELMQKGGAYTDLVNLQSLENSGD</sequence>
<dbReference type="SMART" id="SM00382">
    <property type="entry name" value="AAA"/>
    <property type="match status" value="2"/>
</dbReference>
<dbReference type="FunFam" id="3.40.50.300:FF:000916">
    <property type="entry name" value="ABC transporter B family member 9"/>
    <property type="match status" value="1"/>
</dbReference>
<feature type="transmembrane region" description="Helical" evidence="8">
    <location>
        <begin position="773"/>
        <end position="792"/>
    </location>
</feature>
<dbReference type="PROSITE" id="PS50893">
    <property type="entry name" value="ABC_TRANSPORTER_2"/>
    <property type="match status" value="2"/>
</dbReference>
<feature type="domain" description="ABC transmembrane type-1" evidence="10">
    <location>
        <begin position="733"/>
        <end position="1021"/>
    </location>
</feature>
<dbReference type="GO" id="GO:0005743">
    <property type="term" value="C:mitochondrial inner membrane"/>
    <property type="evidence" value="ECO:0007669"/>
    <property type="project" value="TreeGrafter"/>
</dbReference>
<keyword evidence="3 8" id="KW-0812">Transmembrane</keyword>
<keyword evidence="5" id="KW-0067">ATP-binding</keyword>
<proteinExistence type="inferred from homology"/>
<accession>A0A9P8CB57</accession>
<evidence type="ECO:0000256" key="7">
    <source>
        <dbReference type="ARBA" id="ARBA00023136"/>
    </source>
</evidence>
<evidence type="ECO:0000259" key="9">
    <source>
        <dbReference type="PROSITE" id="PS50893"/>
    </source>
</evidence>
<gene>
    <name evidence="11" type="ORF">BJ878DRAFT_525144</name>
</gene>
<dbReference type="SUPFAM" id="SSF52540">
    <property type="entry name" value="P-loop containing nucleoside triphosphate hydrolases"/>
    <property type="match status" value="2"/>
</dbReference>
<dbReference type="PANTHER" id="PTHR43394">
    <property type="entry name" value="ATP-DEPENDENT PERMEASE MDL1, MITOCHONDRIAL"/>
    <property type="match status" value="1"/>
</dbReference>
<dbReference type="InterPro" id="IPR039421">
    <property type="entry name" value="Type_1_exporter"/>
</dbReference>
<keyword evidence="12" id="KW-1185">Reference proteome</keyword>
<dbReference type="Gene3D" id="1.20.1560.10">
    <property type="entry name" value="ABC transporter type 1, transmembrane domain"/>
    <property type="match status" value="2"/>
</dbReference>
<feature type="transmembrane region" description="Helical" evidence="8">
    <location>
        <begin position="223"/>
        <end position="241"/>
    </location>
</feature>
<dbReference type="InterPro" id="IPR011527">
    <property type="entry name" value="ABC1_TM_dom"/>
</dbReference>
<evidence type="ECO:0000313" key="12">
    <source>
        <dbReference type="Proteomes" id="UP000887226"/>
    </source>
</evidence>
<dbReference type="OrthoDB" id="3559863at2759"/>
<feature type="domain" description="ABC transporter" evidence="9">
    <location>
        <begin position="403"/>
        <end position="651"/>
    </location>
</feature>
<evidence type="ECO:0000256" key="1">
    <source>
        <dbReference type="ARBA" id="ARBA00004141"/>
    </source>
</evidence>
<evidence type="ECO:0000256" key="8">
    <source>
        <dbReference type="SAM" id="Phobius"/>
    </source>
</evidence>
<protein>
    <submittedName>
        <fullName evidence="11">Leptomycin B resistance protein pmd1</fullName>
    </submittedName>
</protein>
<evidence type="ECO:0000256" key="4">
    <source>
        <dbReference type="ARBA" id="ARBA00022741"/>
    </source>
</evidence>
<dbReference type="SUPFAM" id="SSF90123">
    <property type="entry name" value="ABC transporter transmembrane region"/>
    <property type="match status" value="2"/>
</dbReference>
<dbReference type="Pfam" id="PF00005">
    <property type="entry name" value="ABC_tran"/>
    <property type="match status" value="2"/>
</dbReference>
<dbReference type="PROSITE" id="PS50929">
    <property type="entry name" value="ABC_TM1F"/>
    <property type="match status" value="2"/>
</dbReference>
<feature type="transmembrane region" description="Helical" evidence="8">
    <location>
        <begin position="846"/>
        <end position="872"/>
    </location>
</feature>
<dbReference type="InterPro" id="IPR003593">
    <property type="entry name" value="AAA+_ATPase"/>
</dbReference>
<dbReference type="GO" id="GO:0090374">
    <property type="term" value="P:oligopeptide export from mitochondrion"/>
    <property type="evidence" value="ECO:0007669"/>
    <property type="project" value="TreeGrafter"/>
</dbReference>
<name>A0A9P8CB57_9HELO</name>
<dbReference type="CDD" id="cd03249">
    <property type="entry name" value="ABC_MTABC3_MDL1_MDL2"/>
    <property type="match status" value="2"/>
</dbReference>
<evidence type="ECO:0000256" key="3">
    <source>
        <dbReference type="ARBA" id="ARBA00022692"/>
    </source>
</evidence>
<feature type="transmembrane region" description="Helical" evidence="8">
    <location>
        <begin position="961"/>
        <end position="980"/>
    </location>
</feature>
<feature type="transmembrane region" description="Helical" evidence="8">
    <location>
        <begin position="72"/>
        <end position="103"/>
    </location>
</feature>
<keyword evidence="4" id="KW-0547">Nucleotide-binding</keyword>
<dbReference type="GO" id="GO:0005524">
    <property type="term" value="F:ATP binding"/>
    <property type="evidence" value="ECO:0007669"/>
    <property type="project" value="UniProtKB-KW"/>
</dbReference>
<dbReference type="Pfam" id="PF00664">
    <property type="entry name" value="ABC_membrane"/>
    <property type="match status" value="2"/>
</dbReference>
<feature type="transmembrane region" description="Helical" evidence="8">
    <location>
        <begin position="878"/>
        <end position="899"/>
    </location>
</feature>
<dbReference type="Proteomes" id="UP000887226">
    <property type="component" value="Unassembled WGS sequence"/>
</dbReference>
<dbReference type="InterPro" id="IPR027417">
    <property type="entry name" value="P-loop_NTPase"/>
</dbReference>
<dbReference type="PANTHER" id="PTHR43394:SF18">
    <property type="entry name" value="ABC TRANSPORTER B FAMILY MEMBER 11-LIKE"/>
    <property type="match status" value="1"/>
</dbReference>
<comment type="subcellular location">
    <subcellularLocation>
        <location evidence="1">Membrane</location>
        <topology evidence="1">Multi-pass membrane protein</topology>
    </subcellularLocation>
</comment>
<keyword evidence="6 8" id="KW-1133">Transmembrane helix</keyword>
<comment type="caution">
    <text evidence="11">The sequence shown here is derived from an EMBL/GenBank/DDBJ whole genome shotgun (WGS) entry which is preliminary data.</text>
</comment>
<evidence type="ECO:0000256" key="5">
    <source>
        <dbReference type="ARBA" id="ARBA00022840"/>
    </source>
</evidence>
<reference evidence="11" key="1">
    <citation type="journal article" date="2021" name="IMA Fungus">
        <title>Genomic characterization of three marine fungi, including Emericellopsis atlantica sp. nov. with signatures of a generalist lifestyle and marine biomass degradation.</title>
        <authorList>
            <person name="Hagestad O.C."/>
            <person name="Hou L."/>
            <person name="Andersen J.H."/>
            <person name="Hansen E.H."/>
            <person name="Altermark B."/>
            <person name="Li C."/>
            <person name="Kuhnert E."/>
            <person name="Cox R.J."/>
            <person name="Crous P.W."/>
            <person name="Spatafora J.W."/>
            <person name="Lail K."/>
            <person name="Amirebrahimi M."/>
            <person name="Lipzen A."/>
            <person name="Pangilinan J."/>
            <person name="Andreopoulos W."/>
            <person name="Hayes R.D."/>
            <person name="Ng V."/>
            <person name="Grigoriev I.V."/>
            <person name="Jackson S.A."/>
            <person name="Sutton T.D.S."/>
            <person name="Dobson A.D.W."/>
            <person name="Rama T."/>
        </authorList>
    </citation>
    <scope>NUCLEOTIDE SEQUENCE</scope>
    <source>
        <strain evidence="11">TRa3180A</strain>
    </source>
</reference>
<evidence type="ECO:0000256" key="6">
    <source>
        <dbReference type="ARBA" id="ARBA00022989"/>
    </source>
</evidence>
<dbReference type="InterPro" id="IPR003439">
    <property type="entry name" value="ABC_transporter-like_ATP-bd"/>
</dbReference>